<keyword evidence="2" id="KW-1185">Reference proteome</keyword>
<dbReference type="Proteomes" id="UP001597393">
    <property type="component" value="Unassembled WGS sequence"/>
</dbReference>
<evidence type="ECO:0008006" key="3">
    <source>
        <dbReference type="Google" id="ProtNLM"/>
    </source>
</evidence>
<sequence length="168" mass="18978">MCLIVDANCLSAVFDIDAANHSDFAPVFEWIFNGKGKVVYGGTRYLGELNKYLKIYSELRKAGKAIYVDCDIVDAEETTISKKLKHGDFDDQHLVALLKLSGCKIICSLDRRAYPFFKNKLFFPRSSEKPKIYSSHINSDLLVEKNIADICKPCFDTTKAQKKKLGII</sequence>
<dbReference type="EMBL" id="JBHUMA010000004">
    <property type="protein sequence ID" value="MFD2597959.1"/>
    <property type="molecule type" value="Genomic_DNA"/>
</dbReference>
<gene>
    <name evidence="1" type="ORF">ACFSQ3_03260</name>
</gene>
<organism evidence="1 2">
    <name type="scientific">Sphingobacterium corticis</name>
    <dbReference type="NCBI Taxonomy" id="1812823"/>
    <lineage>
        <taxon>Bacteria</taxon>
        <taxon>Pseudomonadati</taxon>
        <taxon>Bacteroidota</taxon>
        <taxon>Sphingobacteriia</taxon>
        <taxon>Sphingobacteriales</taxon>
        <taxon>Sphingobacteriaceae</taxon>
        <taxon>Sphingobacterium</taxon>
    </lineage>
</organism>
<comment type="caution">
    <text evidence="1">The sequence shown here is derived from an EMBL/GenBank/DDBJ whole genome shotgun (WGS) entry which is preliminary data.</text>
</comment>
<name>A0ABW5NIV2_9SPHI</name>
<evidence type="ECO:0000313" key="2">
    <source>
        <dbReference type="Proteomes" id="UP001597393"/>
    </source>
</evidence>
<accession>A0ABW5NIV2</accession>
<proteinExistence type="predicted"/>
<protein>
    <recommendedName>
        <fullName evidence="3">PIN domain-containing protein</fullName>
    </recommendedName>
</protein>
<evidence type="ECO:0000313" key="1">
    <source>
        <dbReference type="EMBL" id="MFD2597959.1"/>
    </source>
</evidence>
<dbReference type="RefSeq" id="WP_380867430.1">
    <property type="nucleotide sequence ID" value="NZ_JBHUMA010000004.1"/>
</dbReference>
<reference evidence="2" key="1">
    <citation type="journal article" date="2019" name="Int. J. Syst. Evol. Microbiol.">
        <title>The Global Catalogue of Microorganisms (GCM) 10K type strain sequencing project: providing services to taxonomists for standard genome sequencing and annotation.</title>
        <authorList>
            <consortium name="The Broad Institute Genomics Platform"/>
            <consortium name="The Broad Institute Genome Sequencing Center for Infectious Disease"/>
            <person name="Wu L."/>
            <person name="Ma J."/>
        </authorList>
    </citation>
    <scope>NUCLEOTIDE SEQUENCE [LARGE SCALE GENOMIC DNA]</scope>
    <source>
        <strain evidence="2">KCTC 42248</strain>
    </source>
</reference>